<evidence type="ECO:0000313" key="3">
    <source>
        <dbReference type="Proteomes" id="UP001364224"/>
    </source>
</evidence>
<reference evidence="2 3" key="1">
    <citation type="submission" date="2024-02" db="EMBL/GenBank/DDBJ databases">
        <title>Adaptive strategies in a cosmopolitan and abundant soil bacterium.</title>
        <authorList>
            <person name="Carini P."/>
        </authorList>
    </citation>
    <scope>NUCLEOTIDE SEQUENCE [LARGE SCALE GENOMIC DNA]</scope>
    <source>
        <strain evidence="2 3">AZCC 1608</strain>
    </source>
</reference>
<sequence>MPGVIAALQYATAVTFLVIGLAAYRYGAAGQRAAETAVTRQGFPVEILSRHRVRIEESLAELMLPLGISVVLATLATLNLTAPYIGRIATWIIHPILLIAGGFITAGQVFTVRFVEAEFRKSQDPDARAVDVRDVINAASAVFPVWLRPMIVTRFVLVTLGSALILLLTAG</sequence>
<gene>
    <name evidence="2" type="ORF">V1286_002847</name>
</gene>
<feature type="transmembrane region" description="Helical" evidence="1">
    <location>
        <begin position="151"/>
        <end position="170"/>
    </location>
</feature>
<proteinExistence type="predicted"/>
<keyword evidence="1" id="KW-0472">Membrane</keyword>
<keyword evidence="1" id="KW-1133">Transmembrane helix</keyword>
<feature type="transmembrane region" description="Helical" evidence="1">
    <location>
        <begin position="6"/>
        <end position="24"/>
    </location>
</feature>
<keyword evidence="3" id="KW-1185">Reference proteome</keyword>
<accession>A0ABU8B9U4</accession>
<protein>
    <recommendedName>
        <fullName evidence="4">DUF1772 domain-containing protein</fullName>
    </recommendedName>
</protein>
<feature type="transmembrane region" description="Helical" evidence="1">
    <location>
        <begin position="62"/>
        <end position="85"/>
    </location>
</feature>
<dbReference type="Proteomes" id="UP001364224">
    <property type="component" value="Unassembled WGS sequence"/>
</dbReference>
<dbReference type="EMBL" id="JAZHRV010000001">
    <property type="protein sequence ID" value="MEH2555318.1"/>
    <property type="molecule type" value="Genomic_DNA"/>
</dbReference>
<evidence type="ECO:0000313" key="2">
    <source>
        <dbReference type="EMBL" id="MEH2555318.1"/>
    </source>
</evidence>
<dbReference type="RefSeq" id="WP_334480359.1">
    <property type="nucleotide sequence ID" value="NZ_JAZHRV010000001.1"/>
</dbReference>
<feature type="transmembrane region" description="Helical" evidence="1">
    <location>
        <begin position="91"/>
        <end position="112"/>
    </location>
</feature>
<evidence type="ECO:0008006" key="4">
    <source>
        <dbReference type="Google" id="ProtNLM"/>
    </source>
</evidence>
<organism evidence="2 3">
    <name type="scientific">Bradyrhizobium algeriense</name>
    <dbReference type="NCBI Taxonomy" id="634784"/>
    <lineage>
        <taxon>Bacteria</taxon>
        <taxon>Pseudomonadati</taxon>
        <taxon>Pseudomonadota</taxon>
        <taxon>Alphaproteobacteria</taxon>
        <taxon>Hyphomicrobiales</taxon>
        <taxon>Nitrobacteraceae</taxon>
        <taxon>Bradyrhizobium</taxon>
    </lineage>
</organism>
<evidence type="ECO:0000256" key="1">
    <source>
        <dbReference type="SAM" id="Phobius"/>
    </source>
</evidence>
<keyword evidence="1" id="KW-0812">Transmembrane</keyword>
<name>A0ABU8B9U4_9BRAD</name>
<comment type="caution">
    <text evidence="2">The sequence shown here is derived from an EMBL/GenBank/DDBJ whole genome shotgun (WGS) entry which is preliminary data.</text>
</comment>